<dbReference type="InterPro" id="IPR009061">
    <property type="entry name" value="DNA-bd_dom_put_sf"/>
</dbReference>
<name>A0A7W5FPG6_9BACL</name>
<dbReference type="GO" id="GO:0003677">
    <property type="term" value="F:DNA binding"/>
    <property type="evidence" value="ECO:0007669"/>
    <property type="project" value="InterPro"/>
</dbReference>
<dbReference type="InterPro" id="IPR000551">
    <property type="entry name" value="MerR-type_HTH_dom"/>
</dbReference>
<accession>A0A7W5FPG6</accession>
<dbReference type="Pfam" id="PF13411">
    <property type="entry name" value="MerR_1"/>
    <property type="match status" value="1"/>
</dbReference>
<dbReference type="GO" id="GO:0006355">
    <property type="term" value="P:regulation of DNA-templated transcription"/>
    <property type="evidence" value="ECO:0007669"/>
    <property type="project" value="InterPro"/>
</dbReference>
<dbReference type="SUPFAM" id="SSF46955">
    <property type="entry name" value="Putative DNA-binding domain"/>
    <property type="match status" value="1"/>
</dbReference>
<dbReference type="Gene3D" id="1.10.1660.10">
    <property type="match status" value="1"/>
</dbReference>
<dbReference type="AlphaFoldDB" id="A0A7W5FPG6"/>
<comment type="caution">
    <text evidence="3">The sequence shown here is derived from an EMBL/GenBank/DDBJ whole genome shotgun (WGS) entry which is preliminary data.</text>
</comment>
<proteinExistence type="predicted"/>
<keyword evidence="4" id="KW-1185">Reference proteome</keyword>
<evidence type="ECO:0000313" key="3">
    <source>
        <dbReference type="EMBL" id="MBB3112346.1"/>
    </source>
</evidence>
<reference evidence="3 4" key="1">
    <citation type="submission" date="2020-08" db="EMBL/GenBank/DDBJ databases">
        <title>Genomic Encyclopedia of Type Strains, Phase III (KMG-III): the genomes of soil and plant-associated and newly described type strains.</title>
        <authorList>
            <person name="Whitman W."/>
        </authorList>
    </citation>
    <scope>NUCLEOTIDE SEQUENCE [LARGE SCALE GENOMIC DNA]</scope>
    <source>
        <strain evidence="3 4">CECT 5862</strain>
    </source>
</reference>
<feature type="compositionally biased region" description="Low complexity" evidence="1">
    <location>
        <begin position="82"/>
        <end position="93"/>
    </location>
</feature>
<feature type="domain" description="HTH merR-type" evidence="2">
    <location>
        <begin position="6"/>
        <end position="66"/>
    </location>
</feature>
<gene>
    <name evidence="3" type="ORF">FHS18_004432</name>
</gene>
<sequence length="202" mass="22151">MEMLKTREVSVQLGVSQTTIRRWITLLPSAPKRDSLGGYLFTAADMDHLRTIQTQIEAGKLLSEITLSPNAGPLPIAPPSAPSSEAPSSPDPSSMDEIAVLELAVTGAGTMTNSLAAETDQLLSRMERLEYALAQKADDIVSIQLLQHRKELEDIRQTVSQLAASIEQLQLPLQMAAAAREKSPVPAPKQQKRRRNIFRLLF</sequence>
<dbReference type="Proteomes" id="UP000570361">
    <property type="component" value="Unassembled WGS sequence"/>
</dbReference>
<dbReference type="EMBL" id="JACHXK010000011">
    <property type="protein sequence ID" value="MBB3112346.1"/>
    <property type="molecule type" value="Genomic_DNA"/>
</dbReference>
<dbReference type="RefSeq" id="WP_183602464.1">
    <property type="nucleotide sequence ID" value="NZ_JACHXK010000011.1"/>
</dbReference>
<organism evidence="3 4">
    <name type="scientific">Paenibacillus phyllosphaerae</name>
    <dbReference type="NCBI Taxonomy" id="274593"/>
    <lineage>
        <taxon>Bacteria</taxon>
        <taxon>Bacillati</taxon>
        <taxon>Bacillota</taxon>
        <taxon>Bacilli</taxon>
        <taxon>Bacillales</taxon>
        <taxon>Paenibacillaceae</taxon>
        <taxon>Paenibacillus</taxon>
    </lineage>
</organism>
<protein>
    <submittedName>
        <fullName evidence="3">Chromosome-anchoring protein RacA</fullName>
    </submittedName>
</protein>
<evidence type="ECO:0000259" key="2">
    <source>
        <dbReference type="Pfam" id="PF13411"/>
    </source>
</evidence>
<evidence type="ECO:0000313" key="4">
    <source>
        <dbReference type="Proteomes" id="UP000570361"/>
    </source>
</evidence>
<evidence type="ECO:0000256" key="1">
    <source>
        <dbReference type="SAM" id="MobiDB-lite"/>
    </source>
</evidence>
<feature type="region of interest" description="Disordered" evidence="1">
    <location>
        <begin position="72"/>
        <end position="94"/>
    </location>
</feature>